<dbReference type="Pfam" id="PF17921">
    <property type="entry name" value="Integrase_H2C2"/>
    <property type="match status" value="1"/>
</dbReference>
<evidence type="ECO:0008006" key="5">
    <source>
        <dbReference type="Google" id="ProtNLM"/>
    </source>
</evidence>
<proteinExistence type="predicted"/>
<dbReference type="InterPro" id="IPR036397">
    <property type="entry name" value="RNaseH_sf"/>
</dbReference>
<feature type="domain" description="Tf2-1-like SH3-like" evidence="2">
    <location>
        <begin position="216"/>
        <end position="253"/>
    </location>
</feature>
<dbReference type="SUPFAM" id="SSF53098">
    <property type="entry name" value="Ribonuclease H-like"/>
    <property type="match status" value="1"/>
</dbReference>
<name>A0A6P6VAE2_COFAR</name>
<dbReference type="SUPFAM" id="SSF54160">
    <property type="entry name" value="Chromo domain-like"/>
    <property type="match status" value="1"/>
</dbReference>
<sequence>MQELQDSYSSDEHCRDIIALILLDPTSQPKYEWNNDLLKYDGRIYVGSSSGLRDKIIQALHSSALGGHSGQRGCWQRIKSLFYWPTMKQNVIQFIQSCDTCQRYKAEHSDGQTERLNQCVEAYLRCMTGEFPKLWSKWLAMAEWWYNSSFHSSLQLTPFEALYGYKPVSLPLGPYLDTIVPAAAQLLQERIRISSSIRDHLAKAQQRMKFFANQHRTERSFEVEAKVGPVAYRLKLPAEARIHPVFHVSLPKKKIGLVQQVSKTLPEFDNADQCPLQLEAMLQRRVILCNGQPVIQLLIKWCQLGAEEASWEDKDFILSQFPHFQS</sequence>
<evidence type="ECO:0000313" key="4">
    <source>
        <dbReference type="RefSeq" id="XP_027098927.2"/>
    </source>
</evidence>
<dbReference type="InterPro" id="IPR016197">
    <property type="entry name" value="Chromo-like_dom_sf"/>
</dbReference>
<accession>A0A6P6VAE2</accession>
<protein>
    <recommendedName>
        <fullName evidence="5">Integrase zinc-binding domain-containing protein</fullName>
    </recommendedName>
</protein>
<dbReference type="InterPro" id="IPR056924">
    <property type="entry name" value="SH3_Tf2-1"/>
</dbReference>
<dbReference type="Gene3D" id="2.40.50.40">
    <property type="match status" value="1"/>
</dbReference>
<dbReference type="Proteomes" id="UP001652660">
    <property type="component" value="Chromosome 11e"/>
</dbReference>
<evidence type="ECO:0000313" key="3">
    <source>
        <dbReference type="Proteomes" id="UP001652660"/>
    </source>
</evidence>
<dbReference type="PANTHER" id="PTHR47266">
    <property type="entry name" value="ENDONUCLEASE-RELATED"/>
    <property type="match status" value="1"/>
</dbReference>
<dbReference type="Pfam" id="PF24626">
    <property type="entry name" value="SH3_Tf2-1"/>
    <property type="match status" value="1"/>
</dbReference>
<organism evidence="3 4">
    <name type="scientific">Coffea arabica</name>
    <name type="common">Arabian coffee</name>
    <dbReference type="NCBI Taxonomy" id="13443"/>
    <lineage>
        <taxon>Eukaryota</taxon>
        <taxon>Viridiplantae</taxon>
        <taxon>Streptophyta</taxon>
        <taxon>Embryophyta</taxon>
        <taxon>Tracheophyta</taxon>
        <taxon>Spermatophyta</taxon>
        <taxon>Magnoliopsida</taxon>
        <taxon>eudicotyledons</taxon>
        <taxon>Gunneridae</taxon>
        <taxon>Pentapetalae</taxon>
        <taxon>asterids</taxon>
        <taxon>lamiids</taxon>
        <taxon>Gentianales</taxon>
        <taxon>Rubiaceae</taxon>
        <taxon>Ixoroideae</taxon>
        <taxon>Gardenieae complex</taxon>
        <taxon>Bertiereae - Coffeeae clade</taxon>
        <taxon>Coffeeae</taxon>
        <taxon>Coffea</taxon>
    </lineage>
</organism>
<dbReference type="Gene3D" id="3.30.420.10">
    <property type="entry name" value="Ribonuclease H-like superfamily/Ribonuclease H"/>
    <property type="match status" value="1"/>
</dbReference>
<reference evidence="4" key="2">
    <citation type="submission" date="2025-08" db="UniProtKB">
        <authorList>
            <consortium name="RefSeq"/>
        </authorList>
    </citation>
    <scope>IDENTIFICATION</scope>
    <source>
        <tissue evidence="4">Leaves</tissue>
    </source>
</reference>
<dbReference type="AlphaFoldDB" id="A0A6P6VAE2"/>
<dbReference type="GO" id="GO:0003676">
    <property type="term" value="F:nucleic acid binding"/>
    <property type="evidence" value="ECO:0007669"/>
    <property type="project" value="InterPro"/>
</dbReference>
<dbReference type="InterPro" id="IPR012337">
    <property type="entry name" value="RNaseH-like_sf"/>
</dbReference>
<evidence type="ECO:0000259" key="2">
    <source>
        <dbReference type="Pfam" id="PF24626"/>
    </source>
</evidence>
<evidence type="ECO:0000259" key="1">
    <source>
        <dbReference type="Pfam" id="PF17921"/>
    </source>
</evidence>
<gene>
    <name evidence="4" type="primary">LOC113718211</name>
</gene>
<reference evidence="3" key="1">
    <citation type="journal article" date="2025" name="Foods">
        <title>Unveiling the Microbial Signatures of Arabica Coffee Cherries: Insights into Ripeness Specific Diversity, Functional Traits, and Implications for Quality and Safety.</title>
        <authorList>
            <consortium name="RefSeq"/>
            <person name="Tenea G.N."/>
            <person name="Cifuentes V."/>
            <person name="Reyes P."/>
            <person name="Cevallos-Vallejos M."/>
        </authorList>
    </citation>
    <scope>NUCLEOTIDE SEQUENCE [LARGE SCALE GENOMIC DNA]</scope>
</reference>
<feature type="domain" description="Integrase zinc-binding" evidence="1">
    <location>
        <begin position="51"/>
        <end position="106"/>
    </location>
</feature>
<dbReference type="InterPro" id="IPR052160">
    <property type="entry name" value="Gypsy_RT_Integrase-like"/>
</dbReference>
<dbReference type="RefSeq" id="XP_027098927.2">
    <property type="nucleotide sequence ID" value="XM_027243126.2"/>
</dbReference>
<dbReference type="GeneID" id="113718211"/>
<keyword evidence="3" id="KW-1185">Reference proteome</keyword>
<dbReference type="InterPro" id="IPR041588">
    <property type="entry name" value="Integrase_H2C2"/>
</dbReference>
<dbReference type="OrthoDB" id="5554229at2759"/>